<dbReference type="CDD" id="cd07012">
    <property type="entry name" value="PBP2_Bug_TTT"/>
    <property type="match status" value="1"/>
</dbReference>
<name>A0A5C1Y6H6_9MICO</name>
<feature type="chain" id="PRO_5022791885" evidence="2">
    <location>
        <begin position="40"/>
        <end position="353"/>
    </location>
</feature>
<dbReference type="InterPro" id="IPR042100">
    <property type="entry name" value="Bug_dom1"/>
</dbReference>
<proteinExistence type="inferred from homology"/>
<dbReference type="KEGG" id="lyk:FLP23_05455"/>
<keyword evidence="2" id="KW-0732">Signal</keyword>
<sequence length="353" mass="36957">MAIIQRRKYMPATRTLRNRSIRRSLIAGLAAVSMGAGLAACAPSGGGEEAPFPSKPFTIVVPAAPGGGYDQMGRAVQQALTKSGLVTSNITVFNNPGAGGVLGLNEFSQDAQGDPFQLLSMGVVLLGAEKTSDLDVRVENDTTPIARLGSSYLTIVAKADSDIQSLGDLADKLKADPGSVSIAGSVTGSLEQILMGLFAESIGLDPKAIKYVAYENASEQTTAVLSGDADVSVTGLSETQAQIDDGSMRALVVTSPERIDGVDAPTFEEEGFSADLVTANWRGVVAGPGISDEDRDKLVDLITQMQATPEWKQLLTQYNWSDTFLAGDEFSDFVTSESKRIGDALTALGVTEG</sequence>
<dbReference type="PIRSF" id="PIRSF017082">
    <property type="entry name" value="YflP"/>
    <property type="match status" value="1"/>
</dbReference>
<gene>
    <name evidence="3" type="ORF">FLP23_05455</name>
</gene>
<comment type="similarity">
    <text evidence="1">Belongs to the UPF0065 (bug) family.</text>
</comment>
<evidence type="ECO:0000313" key="4">
    <source>
        <dbReference type="Proteomes" id="UP000322159"/>
    </source>
</evidence>
<keyword evidence="4" id="KW-1185">Reference proteome</keyword>
<dbReference type="InterPro" id="IPR005064">
    <property type="entry name" value="BUG"/>
</dbReference>
<dbReference type="PANTHER" id="PTHR42928:SF3">
    <property type="entry name" value="UPF0065 PROTEIN YFLP"/>
    <property type="match status" value="1"/>
</dbReference>
<dbReference type="PANTHER" id="PTHR42928">
    <property type="entry name" value="TRICARBOXYLATE-BINDING PROTEIN"/>
    <property type="match status" value="1"/>
</dbReference>
<dbReference type="OrthoDB" id="9780943at2"/>
<dbReference type="EMBL" id="CP043504">
    <property type="protein sequence ID" value="QEO09504.1"/>
    <property type="molecule type" value="Genomic_DNA"/>
</dbReference>
<dbReference type="AlphaFoldDB" id="A0A5C1Y6H6"/>
<feature type="signal peptide" evidence="2">
    <location>
        <begin position="1"/>
        <end position="39"/>
    </location>
</feature>
<reference evidence="3 4" key="1">
    <citation type="submission" date="2019-09" db="EMBL/GenBank/DDBJ databases">
        <title>Genome sequencing of strain KACC 19322.</title>
        <authorList>
            <person name="Heo J."/>
            <person name="Kim S.-J."/>
            <person name="Kim J.-S."/>
            <person name="Hong S.-B."/>
            <person name="Kwon S.-W."/>
        </authorList>
    </citation>
    <scope>NUCLEOTIDE SEQUENCE [LARGE SCALE GENOMIC DNA]</scope>
    <source>
        <strain evidence="3 4">KACC 19322</strain>
    </source>
</reference>
<organism evidence="3 4">
    <name type="scientific">Protaetiibacter larvae</name>
    <dbReference type="NCBI Taxonomy" id="2592654"/>
    <lineage>
        <taxon>Bacteria</taxon>
        <taxon>Bacillati</taxon>
        <taxon>Actinomycetota</taxon>
        <taxon>Actinomycetes</taxon>
        <taxon>Micrococcales</taxon>
        <taxon>Microbacteriaceae</taxon>
        <taxon>Protaetiibacter</taxon>
    </lineage>
</organism>
<dbReference type="SUPFAM" id="SSF53850">
    <property type="entry name" value="Periplasmic binding protein-like II"/>
    <property type="match status" value="1"/>
</dbReference>
<dbReference type="Gene3D" id="3.40.190.10">
    <property type="entry name" value="Periplasmic binding protein-like II"/>
    <property type="match status" value="1"/>
</dbReference>
<evidence type="ECO:0000313" key="3">
    <source>
        <dbReference type="EMBL" id="QEO09504.1"/>
    </source>
</evidence>
<dbReference type="Pfam" id="PF03401">
    <property type="entry name" value="TctC"/>
    <property type="match status" value="1"/>
</dbReference>
<protein>
    <submittedName>
        <fullName evidence="3">Tripartite tricarboxylate transporter substrate binding protein</fullName>
    </submittedName>
</protein>
<dbReference type="Proteomes" id="UP000322159">
    <property type="component" value="Chromosome"/>
</dbReference>
<evidence type="ECO:0000256" key="2">
    <source>
        <dbReference type="SAM" id="SignalP"/>
    </source>
</evidence>
<accession>A0A5C1Y6H6</accession>
<evidence type="ECO:0000256" key="1">
    <source>
        <dbReference type="ARBA" id="ARBA00006987"/>
    </source>
</evidence>
<dbReference type="Gene3D" id="3.40.190.150">
    <property type="entry name" value="Bordetella uptake gene, domain 1"/>
    <property type="match status" value="1"/>
</dbReference>